<feature type="region of interest" description="Disordered" evidence="1">
    <location>
        <begin position="1"/>
        <end position="36"/>
    </location>
</feature>
<dbReference type="InterPro" id="IPR032675">
    <property type="entry name" value="LRR_dom_sf"/>
</dbReference>
<evidence type="ECO:0000256" key="1">
    <source>
        <dbReference type="SAM" id="MobiDB-lite"/>
    </source>
</evidence>
<proteinExistence type="predicted"/>
<gene>
    <name evidence="2" type="ORF">SKAU_G00407120</name>
</gene>
<protein>
    <submittedName>
        <fullName evidence="2">Uncharacterized protein</fullName>
    </submittedName>
</protein>
<organism evidence="2 3">
    <name type="scientific">Synaphobranchus kaupii</name>
    <name type="common">Kaup's arrowtooth eel</name>
    <dbReference type="NCBI Taxonomy" id="118154"/>
    <lineage>
        <taxon>Eukaryota</taxon>
        <taxon>Metazoa</taxon>
        <taxon>Chordata</taxon>
        <taxon>Craniata</taxon>
        <taxon>Vertebrata</taxon>
        <taxon>Euteleostomi</taxon>
        <taxon>Actinopterygii</taxon>
        <taxon>Neopterygii</taxon>
        <taxon>Teleostei</taxon>
        <taxon>Anguilliformes</taxon>
        <taxon>Synaphobranchidae</taxon>
        <taxon>Synaphobranchus</taxon>
    </lineage>
</organism>
<dbReference type="OrthoDB" id="550575at2759"/>
<dbReference type="Proteomes" id="UP001152622">
    <property type="component" value="Chromosome 21"/>
</dbReference>
<feature type="compositionally biased region" description="Basic and acidic residues" evidence="1">
    <location>
        <begin position="168"/>
        <end position="178"/>
    </location>
</feature>
<evidence type="ECO:0000313" key="3">
    <source>
        <dbReference type="Proteomes" id="UP001152622"/>
    </source>
</evidence>
<feature type="region of interest" description="Disordered" evidence="1">
    <location>
        <begin position="158"/>
        <end position="178"/>
    </location>
</feature>
<reference evidence="2" key="1">
    <citation type="journal article" date="2023" name="Science">
        <title>Genome structures resolve the early diversification of teleost fishes.</title>
        <authorList>
            <person name="Parey E."/>
            <person name="Louis A."/>
            <person name="Montfort J."/>
            <person name="Bouchez O."/>
            <person name="Roques C."/>
            <person name="Iampietro C."/>
            <person name="Lluch J."/>
            <person name="Castinel A."/>
            <person name="Donnadieu C."/>
            <person name="Desvignes T."/>
            <person name="Floi Bucao C."/>
            <person name="Jouanno E."/>
            <person name="Wen M."/>
            <person name="Mejri S."/>
            <person name="Dirks R."/>
            <person name="Jansen H."/>
            <person name="Henkel C."/>
            <person name="Chen W.J."/>
            <person name="Zahm M."/>
            <person name="Cabau C."/>
            <person name="Klopp C."/>
            <person name="Thompson A.W."/>
            <person name="Robinson-Rechavi M."/>
            <person name="Braasch I."/>
            <person name="Lecointre G."/>
            <person name="Bobe J."/>
            <person name="Postlethwait J.H."/>
            <person name="Berthelot C."/>
            <person name="Roest Crollius H."/>
            <person name="Guiguen Y."/>
        </authorList>
    </citation>
    <scope>NUCLEOTIDE SEQUENCE</scope>
    <source>
        <strain evidence="2">WJC10195</strain>
    </source>
</reference>
<dbReference type="SUPFAM" id="SSF52047">
    <property type="entry name" value="RNI-like"/>
    <property type="match status" value="1"/>
</dbReference>
<keyword evidence="3" id="KW-1185">Reference proteome</keyword>
<sequence>MKPRAPDPLQRITPEFSRVRFPPPTRNSTGGGFKNSERKAVLCEEKTWPTERHRRPSSSMVEVTDKSVRAFAEHCPELQFVGFMGCSVTSLGVIHLTRLKNLSSLDLRHISELNNETVMEVVRQCRSLSSLNLCLNWSINDSERNGVGVGVRVGDEEEPVFQNELNDGPERERTFRAE</sequence>
<dbReference type="EMBL" id="JAINUF010000021">
    <property type="protein sequence ID" value="KAJ8335073.1"/>
    <property type="molecule type" value="Genomic_DNA"/>
</dbReference>
<dbReference type="AlphaFoldDB" id="A0A9Q1EA64"/>
<name>A0A9Q1EA64_SYNKA</name>
<dbReference type="Gene3D" id="3.80.10.10">
    <property type="entry name" value="Ribonuclease Inhibitor"/>
    <property type="match status" value="1"/>
</dbReference>
<accession>A0A9Q1EA64</accession>
<evidence type="ECO:0000313" key="2">
    <source>
        <dbReference type="EMBL" id="KAJ8335073.1"/>
    </source>
</evidence>
<comment type="caution">
    <text evidence="2">The sequence shown here is derived from an EMBL/GenBank/DDBJ whole genome shotgun (WGS) entry which is preliminary data.</text>
</comment>